<feature type="transmembrane region" description="Helical" evidence="1">
    <location>
        <begin position="155"/>
        <end position="180"/>
    </location>
</feature>
<keyword evidence="1" id="KW-1133">Transmembrane helix</keyword>
<feature type="transmembrane region" description="Helical" evidence="1">
    <location>
        <begin position="79"/>
        <end position="100"/>
    </location>
</feature>
<feature type="transmembrane region" description="Helical" evidence="1">
    <location>
        <begin position="120"/>
        <end position="143"/>
    </location>
</feature>
<sequence>MECKNCKSPLQFSDNYCNSCGAKVIRNPLTLKNVWEDVSAQVFNLDNTFLRTFKGLFSHPGEVVISFISGTRKRYMNPVGYFAIAVTLSGLMFFILRNLYGLNLAQSSINDVDVSGMNFVFDYQALLSYLSMPLYALMTWLLFRGKKRFNYTEHLVANAYITSQMSYLQVFTYLLVLGLFPVQFDVFNFAFLFVTVIYQFHVLRQMHQTKLWGTLWRGLIYVVLLLIIMTGLGTLMVIIAILTGQMSLQEITLQ</sequence>
<dbReference type="InterPro" id="IPR022134">
    <property type="entry name" value="DUF3667"/>
</dbReference>
<dbReference type="Proteomes" id="UP000184532">
    <property type="component" value="Unassembled WGS sequence"/>
</dbReference>
<evidence type="ECO:0000313" key="2">
    <source>
        <dbReference type="EMBL" id="SHG16105.1"/>
    </source>
</evidence>
<gene>
    <name evidence="2" type="ORF">SAMN04488116_0015</name>
</gene>
<dbReference type="RefSeq" id="WP_073175894.1">
    <property type="nucleotide sequence ID" value="NZ_FQWL01000001.1"/>
</dbReference>
<dbReference type="OrthoDB" id="1143019at2"/>
<evidence type="ECO:0000256" key="1">
    <source>
        <dbReference type="SAM" id="Phobius"/>
    </source>
</evidence>
<feature type="transmembrane region" description="Helical" evidence="1">
    <location>
        <begin position="215"/>
        <end position="242"/>
    </location>
</feature>
<dbReference type="Pfam" id="PF12412">
    <property type="entry name" value="DUF3667"/>
    <property type="match status" value="1"/>
</dbReference>
<dbReference type="STRING" id="570519.SAMN04488116_0015"/>
<keyword evidence="1" id="KW-0472">Membrane</keyword>
<accession>A0A1M5HJJ8</accession>
<keyword evidence="3" id="KW-1185">Reference proteome</keyword>
<evidence type="ECO:0008006" key="4">
    <source>
        <dbReference type="Google" id="ProtNLM"/>
    </source>
</evidence>
<proteinExistence type="predicted"/>
<keyword evidence="1" id="KW-0812">Transmembrane</keyword>
<name>A0A1M5HJJ8_9FLAO</name>
<dbReference type="EMBL" id="FQWL01000001">
    <property type="protein sequence ID" value="SHG16105.1"/>
    <property type="molecule type" value="Genomic_DNA"/>
</dbReference>
<feature type="transmembrane region" description="Helical" evidence="1">
    <location>
        <begin position="186"/>
        <end position="203"/>
    </location>
</feature>
<evidence type="ECO:0000313" key="3">
    <source>
        <dbReference type="Proteomes" id="UP000184532"/>
    </source>
</evidence>
<reference evidence="3" key="1">
    <citation type="submission" date="2016-11" db="EMBL/GenBank/DDBJ databases">
        <authorList>
            <person name="Varghese N."/>
            <person name="Submissions S."/>
        </authorList>
    </citation>
    <scope>NUCLEOTIDE SEQUENCE [LARGE SCALE GENOMIC DNA]</scope>
    <source>
        <strain evidence="3">DSM 22638</strain>
    </source>
</reference>
<protein>
    <recommendedName>
        <fullName evidence="4">DUF3667 domain-containing protein</fullName>
    </recommendedName>
</protein>
<dbReference type="AlphaFoldDB" id="A0A1M5HJJ8"/>
<organism evidence="2 3">
    <name type="scientific">Flagellimonas flava</name>
    <dbReference type="NCBI Taxonomy" id="570519"/>
    <lineage>
        <taxon>Bacteria</taxon>
        <taxon>Pseudomonadati</taxon>
        <taxon>Bacteroidota</taxon>
        <taxon>Flavobacteriia</taxon>
        <taxon>Flavobacteriales</taxon>
        <taxon>Flavobacteriaceae</taxon>
        <taxon>Flagellimonas</taxon>
    </lineage>
</organism>